<feature type="compositionally biased region" description="Basic and acidic residues" evidence="1">
    <location>
        <begin position="24"/>
        <end position="34"/>
    </location>
</feature>
<reference evidence="2" key="1">
    <citation type="submission" date="2021-10" db="EMBL/GenBank/DDBJ databases">
        <title>Melipona bicolor Genome sequencing and assembly.</title>
        <authorList>
            <person name="Araujo N.S."/>
            <person name="Arias M.C."/>
        </authorList>
    </citation>
    <scope>NUCLEOTIDE SEQUENCE</scope>
    <source>
        <strain evidence="2">USP_2M_L1-L4_2017</strain>
        <tissue evidence="2">Whole body</tissue>
    </source>
</reference>
<sequence length="53" mass="5916">MGAVLDEPKDSWEPFGVKGGSGMEDGREREREKGAGWFSPLQVESRNRDYGQS</sequence>
<feature type="region of interest" description="Disordered" evidence="1">
    <location>
        <begin position="1"/>
        <end position="53"/>
    </location>
</feature>
<comment type="caution">
    <text evidence="2">The sequence shown here is derived from an EMBL/GenBank/DDBJ whole genome shotgun (WGS) entry which is preliminary data.</text>
</comment>
<dbReference type="AlphaFoldDB" id="A0AA40FNY3"/>
<dbReference type="Proteomes" id="UP001177670">
    <property type="component" value="Unassembled WGS sequence"/>
</dbReference>
<accession>A0AA40FNY3</accession>
<gene>
    <name evidence="2" type="ORF">K0M31_009482</name>
</gene>
<protein>
    <submittedName>
        <fullName evidence="2">Uncharacterized protein</fullName>
    </submittedName>
</protein>
<organism evidence="2 3">
    <name type="scientific">Melipona bicolor</name>
    <dbReference type="NCBI Taxonomy" id="60889"/>
    <lineage>
        <taxon>Eukaryota</taxon>
        <taxon>Metazoa</taxon>
        <taxon>Ecdysozoa</taxon>
        <taxon>Arthropoda</taxon>
        <taxon>Hexapoda</taxon>
        <taxon>Insecta</taxon>
        <taxon>Pterygota</taxon>
        <taxon>Neoptera</taxon>
        <taxon>Endopterygota</taxon>
        <taxon>Hymenoptera</taxon>
        <taxon>Apocrita</taxon>
        <taxon>Aculeata</taxon>
        <taxon>Apoidea</taxon>
        <taxon>Anthophila</taxon>
        <taxon>Apidae</taxon>
        <taxon>Melipona</taxon>
    </lineage>
</organism>
<dbReference type="EMBL" id="JAHYIQ010000023">
    <property type="protein sequence ID" value="KAK1122259.1"/>
    <property type="molecule type" value="Genomic_DNA"/>
</dbReference>
<feature type="compositionally biased region" description="Basic and acidic residues" evidence="1">
    <location>
        <begin position="1"/>
        <end position="12"/>
    </location>
</feature>
<evidence type="ECO:0000313" key="3">
    <source>
        <dbReference type="Proteomes" id="UP001177670"/>
    </source>
</evidence>
<name>A0AA40FNY3_9HYME</name>
<keyword evidence="3" id="KW-1185">Reference proteome</keyword>
<evidence type="ECO:0000256" key="1">
    <source>
        <dbReference type="SAM" id="MobiDB-lite"/>
    </source>
</evidence>
<proteinExistence type="predicted"/>
<evidence type="ECO:0000313" key="2">
    <source>
        <dbReference type="EMBL" id="KAK1122259.1"/>
    </source>
</evidence>